<evidence type="ECO:0000256" key="1">
    <source>
        <dbReference type="SAM" id="MobiDB-lite"/>
    </source>
</evidence>
<dbReference type="STRING" id="1631249.BQ8794_30243"/>
<gene>
    <name evidence="2" type="ORF">BQ8794_30243</name>
</gene>
<protein>
    <submittedName>
        <fullName evidence="2">Uncharacterized protein</fullName>
    </submittedName>
</protein>
<accession>A0A1R3VBZ2</accession>
<dbReference type="AlphaFoldDB" id="A0A1R3VBZ2"/>
<dbReference type="Proteomes" id="UP000188388">
    <property type="component" value="Unassembled WGS sequence"/>
</dbReference>
<keyword evidence="3" id="KW-1185">Reference proteome</keyword>
<feature type="region of interest" description="Disordered" evidence="1">
    <location>
        <begin position="184"/>
        <end position="204"/>
    </location>
</feature>
<feature type="region of interest" description="Disordered" evidence="1">
    <location>
        <begin position="1"/>
        <end position="25"/>
    </location>
</feature>
<dbReference type="EMBL" id="FTPD01000023">
    <property type="protein sequence ID" value="SIT56794.1"/>
    <property type="molecule type" value="Genomic_DNA"/>
</dbReference>
<organism evidence="2 3">
    <name type="scientific">Mesorhizobium prunaredense</name>
    <dbReference type="NCBI Taxonomy" id="1631249"/>
    <lineage>
        <taxon>Bacteria</taxon>
        <taxon>Pseudomonadati</taxon>
        <taxon>Pseudomonadota</taxon>
        <taxon>Alphaproteobacteria</taxon>
        <taxon>Hyphomicrobiales</taxon>
        <taxon>Phyllobacteriaceae</taxon>
        <taxon>Mesorhizobium</taxon>
    </lineage>
</organism>
<reference evidence="3" key="1">
    <citation type="submission" date="2017-01" db="EMBL/GenBank/DDBJ databases">
        <authorList>
            <person name="Brunel B."/>
        </authorList>
    </citation>
    <scope>NUCLEOTIDE SEQUENCE [LARGE SCALE GENOMIC DNA]</scope>
</reference>
<name>A0A1R3VBZ2_9HYPH</name>
<feature type="region of interest" description="Disordered" evidence="1">
    <location>
        <begin position="133"/>
        <end position="162"/>
    </location>
</feature>
<proteinExistence type="predicted"/>
<evidence type="ECO:0000313" key="3">
    <source>
        <dbReference type="Proteomes" id="UP000188388"/>
    </source>
</evidence>
<evidence type="ECO:0000313" key="2">
    <source>
        <dbReference type="EMBL" id="SIT56794.1"/>
    </source>
</evidence>
<sequence length="204" mass="22538">MFFKLSKGLNAPPEHAAVQPPPFAGHSPANRPDFFPYFHMEDGPMFDPCKIPGSRNLHERRMATWALLVGETYSSAVHAETRRRPHRGMLPDVDFSRAVPDRSRPSLVRRIIRLIRPGAKTGAKLRVVDTALSGSSNEPVGEKPATSYIGRSRIGGPGDSGTPVFAATRPMTLPRTPCAPRTLHAPARRERKRACEYQDNVPLV</sequence>